<feature type="binding site" evidence="14">
    <location>
        <begin position="153"/>
        <end position="162"/>
    </location>
    <ligand>
        <name>S-adenosyl-L-methionine</name>
        <dbReference type="ChEBI" id="CHEBI:59789"/>
    </ligand>
</feature>
<keyword evidence="6 14" id="KW-0949">S-adenosyl-L-methionine</keyword>
<evidence type="ECO:0000256" key="9">
    <source>
        <dbReference type="ARBA" id="ARBA00023015"/>
    </source>
</evidence>
<evidence type="ECO:0000256" key="2">
    <source>
        <dbReference type="ARBA" id="ARBA00012190"/>
    </source>
</evidence>
<reference evidence="16 17" key="1">
    <citation type="journal article" date="2016" name="Proc. Natl. Acad. Sci. U.S.A.">
        <title>Comparative genomics of biotechnologically important yeasts.</title>
        <authorList>
            <person name="Riley R."/>
            <person name="Haridas S."/>
            <person name="Wolfe K.H."/>
            <person name="Lopes M.R."/>
            <person name="Hittinger C.T."/>
            <person name="Goeker M."/>
            <person name="Salamov A.A."/>
            <person name="Wisecaver J.H."/>
            <person name="Long T.M."/>
            <person name="Calvey C.H."/>
            <person name="Aerts A.L."/>
            <person name="Barry K.W."/>
            <person name="Choi C."/>
            <person name="Clum A."/>
            <person name="Coughlan A.Y."/>
            <person name="Deshpande S."/>
            <person name="Douglass A.P."/>
            <person name="Hanson S.J."/>
            <person name="Klenk H.-P."/>
            <person name="LaButti K.M."/>
            <person name="Lapidus A."/>
            <person name="Lindquist E.A."/>
            <person name="Lipzen A.M."/>
            <person name="Meier-Kolthoff J.P."/>
            <person name="Ohm R.A."/>
            <person name="Otillar R.P."/>
            <person name="Pangilinan J.L."/>
            <person name="Peng Y."/>
            <person name="Rokas A."/>
            <person name="Rosa C.A."/>
            <person name="Scheuner C."/>
            <person name="Sibirny A.A."/>
            <person name="Slot J.C."/>
            <person name="Stielow J.B."/>
            <person name="Sun H."/>
            <person name="Kurtzman C.P."/>
            <person name="Blackwell M."/>
            <person name="Grigoriev I.V."/>
            <person name="Jeffries T.W."/>
        </authorList>
    </citation>
    <scope>NUCLEOTIDE SEQUENCE [LARGE SCALE GENOMIC DNA]</scope>
    <source>
        <strain evidence="17">ATCC 58044 / CBS 1984 / NCYC 433 / NRRL Y-366-8</strain>
    </source>
</reference>
<dbReference type="SUPFAM" id="SSF53335">
    <property type="entry name" value="S-adenosyl-L-methionine-dependent methyltransferases"/>
    <property type="match status" value="1"/>
</dbReference>
<dbReference type="EC" id="2.1.1.360" evidence="2"/>
<feature type="binding site" evidence="14">
    <location>
        <begin position="130"/>
        <end position="133"/>
    </location>
    <ligand>
        <name>S-adenosyl-L-methionine</name>
        <dbReference type="ChEBI" id="CHEBI:59789"/>
    </ligand>
</feature>
<dbReference type="Gene3D" id="3.40.50.150">
    <property type="entry name" value="Vaccinia Virus protein VP39"/>
    <property type="match status" value="1"/>
</dbReference>
<evidence type="ECO:0000313" key="17">
    <source>
        <dbReference type="Proteomes" id="UP000094112"/>
    </source>
</evidence>
<evidence type="ECO:0000256" key="13">
    <source>
        <dbReference type="ARBA" id="ARBA00047770"/>
    </source>
</evidence>
<keyword evidence="7" id="KW-0677">Repeat</keyword>
<dbReference type="CDD" id="cd02440">
    <property type="entry name" value="AdoMet_MTases"/>
    <property type="match status" value="1"/>
</dbReference>
<dbReference type="AlphaFoldDB" id="A0A1E3P0J8"/>
<comment type="catalytic activity">
    <reaction evidence="13">
        <text>L-lysyl(79)-[histone H3] + 3 S-adenosyl-L-methionine = N(6),N(6),N(6)-trimethyl-L-lysyl(79)-[histone H3] + 3 S-adenosyl-L-homocysteine + 3 H(+)</text>
        <dbReference type="Rhea" id="RHEA:60328"/>
        <dbReference type="Rhea" id="RHEA-COMP:15549"/>
        <dbReference type="Rhea" id="RHEA-COMP:15552"/>
        <dbReference type="ChEBI" id="CHEBI:15378"/>
        <dbReference type="ChEBI" id="CHEBI:29969"/>
        <dbReference type="ChEBI" id="CHEBI:57856"/>
        <dbReference type="ChEBI" id="CHEBI:59789"/>
        <dbReference type="ChEBI" id="CHEBI:61961"/>
        <dbReference type="EC" id="2.1.1.360"/>
    </reaction>
</comment>
<evidence type="ECO:0000256" key="11">
    <source>
        <dbReference type="ARBA" id="ARBA00023242"/>
    </source>
</evidence>
<dbReference type="GO" id="GO:0006281">
    <property type="term" value="P:DNA repair"/>
    <property type="evidence" value="ECO:0007669"/>
    <property type="project" value="InterPro"/>
</dbReference>
<dbReference type="GO" id="GO:0042393">
    <property type="term" value="F:histone binding"/>
    <property type="evidence" value="ECO:0007669"/>
    <property type="project" value="InterPro"/>
</dbReference>
<dbReference type="InterPro" id="IPR021162">
    <property type="entry name" value="Dot1"/>
</dbReference>
<dbReference type="STRING" id="683960.A0A1E3P0J8"/>
<dbReference type="RefSeq" id="XP_019037997.1">
    <property type="nucleotide sequence ID" value="XM_019182010.1"/>
</dbReference>
<feature type="binding site" evidence="14">
    <location>
        <position position="179"/>
    </location>
    <ligand>
        <name>S-adenosyl-L-methionine</name>
        <dbReference type="ChEBI" id="CHEBI:59789"/>
    </ligand>
</feature>
<keyword evidence="4" id="KW-0489">Methyltransferase</keyword>
<name>A0A1E3P0J8_WICAA</name>
<keyword evidence="10" id="KW-0804">Transcription</keyword>
<feature type="non-terminal residue" evidence="16">
    <location>
        <position position="1"/>
    </location>
</feature>
<dbReference type="GeneID" id="30199256"/>
<dbReference type="InterPro" id="IPR025789">
    <property type="entry name" value="DOT1_dom"/>
</dbReference>
<dbReference type="GO" id="GO:0000077">
    <property type="term" value="P:DNA damage checkpoint signaling"/>
    <property type="evidence" value="ECO:0007669"/>
    <property type="project" value="InterPro"/>
</dbReference>
<evidence type="ECO:0000256" key="5">
    <source>
        <dbReference type="ARBA" id="ARBA00022679"/>
    </source>
</evidence>
<keyword evidence="5" id="KW-0808">Transferase</keyword>
<accession>A0A1E3P0J8</accession>
<gene>
    <name evidence="16" type="ORF">WICANDRAFT_32839</name>
</gene>
<dbReference type="Gene3D" id="1.10.260.170">
    <property type="match status" value="1"/>
</dbReference>
<keyword evidence="11" id="KW-0539">Nucleus</keyword>
<dbReference type="PIRSF" id="PIRSF017570">
    <property type="entry name" value="Histone_H3-K79_MeTrfase"/>
    <property type="match status" value="1"/>
</dbReference>
<protein>
    <recommendedName>
        <fullName evidence="3">Histone-lysine N-methyltransferase, H3 lysine-79 specific</fullName>
        <ecNumber evidence="2">2.1.1.360</ecNumber>
    </recommendedName>
    <alternativeName>
        <fullName evidence="12">Histone H3-K79 methyltransferase</fullName>
    </alternativeName>
</protein>
<evidence type="ECO:0000256" key="10">
    <source>
        <dbReference type="ARBA" id="ARBA00023163"/>
    </source>
</evidence>
<evidence type="ECO:0000256" key="6">
    <source>
        <dbReference type="ARBA" id="ARBA00022691"/>
    </source>
</evidence>
<feature type="domain" description="DOT1" evidence="15">
    <location>
        <begin position="1"/>
        <end position="325"/>
    </location>
</feature>
<dbReference type="InterPro" id="IPR029063">
    <property type="entry name" value="SAM-dependent_MTases_sf"/>
</dbReference>
<feature type="binding site" evidence="14">
    <location>
        <begin position="216"/>
        <end position="217"/>
    </location>
    <ligand>
        <name>S-adenosyl-L-methionine</name>
        <dbReference type="ChEBI" id="CHEBI:59789"/>
    </ligand>
</feature>
<dbReference type="OrthoDB" id="443402at2759"/>
<dbReference type="PANTHER" id="PTHR21451">
    <property type="entry name" value="HISTONE H3 METHYLTRANSFERASE"/>
    <property type="match status" value="1"/>
</dbReference>
<dbReference type="GO" id="GO:0000786">
    <property type="term" value="C:nucleosome"/>
    <property type="evidence" value="ECO:0007669"/>
    <property type="project" value="InterPro"/>
</dbReference>
<evidence type="ECO:0000313" key="16">
    <source>
        <dbReference type="EMBL" id="ODQ58790.1"/>
    </source>
</evidence>
<keyword evidence="9" id="KW-0805">Transcription regulation</keyword>
<evidence type="ECO:0000256" key="8">
    <source>
        <dbReference type="ARBA" id="ARBA00022853"/>
    </source>
</evidence>
<dbReference type="PANTHER" id="PTHR21451:SF0">
    <property type="entry name" value="HISTONE-LYSINE N-METHYLTRANSFERASE, H3 LYSINE-79 SPECIFIC"/>
    <property type="match status" value="1"/>
</dbReference>
<keyword evidence="17" id="KW-1185">Reference proteome</keyword>
<dbReference type="GO" id="GO:0031509">
    <property type="term" value="P:subtelomeric heterochromatin formation"/>
    <property type="evidence" value="ECO:0007669"/>
    <property type="project" value="InterPro"/>
</dbReference>
<comment type="subcellular location">
    <subcellularLocation>
        <location evidence="1">Nucleus</location>
    </subcellularLocation>
</comment>
<evidence type="ECO:0000259" key="15">
    <source>
        <dbReference type="PROSITE" id="PS51569"/>
    </source>
</evidence>
<evidence type="ECO:0000256" key="3">
    <source>
        <dbReference type="ARBA" id="ARBA00020987"/>
    </source>
</evidence>
<dbReference type="FunFam" id="3.40.50.150:FF:000033">
    <property type="entry name" value="Histone-lysine N-methyltransferase, H3 lysine-79 specific"/>
    <property type="match status" value="1"/>
</dbReference>
<organism evidence="16 17">
    <name type="scientific">Wickerhamomyces anomalus (strain ATCC 58044 / CBS 1984 / NCYC 433 / NRRL Y-366-8)</name>
    <name type="common">Yeast</name>
    <name type="synonym">Hansenula anomala</name>
    <dbReference type="NCBI Taxonomy" id="683960"/>
    <lineage>
        <taxon>Eukaryota</taxon>
        <taxon>Fungi</taxon>
        <taxon>Dikarya</taxon>
        <taxon>Ascomycota</taxon>
        <taxon>Saccharomycotina</taxon>
        <taxon>Saccharomycetes</taxon>
        <taxon>Phaffomycetales</taxon>
        <taxon>Wickerhamomycetaceae</taxon>
        <taxon>Wickerhamomyces</taxon>
    </lineage>
</organism>
<evidence type="ECO:0000256" key="1">
    <source>
        <dbReference type="ARBA" id="ARBA00004123"/>
    </source>
</evidence>
<dbReference type="GO" id="GO:0140956">
    <property type="term" value="F:histone H3K79 trimethyltransferase activity"/>
    <property type="evidence" value="ECO:0007669"/>
    <property type="project" value="UniProtKB-EC"/>
</dbReference>
<dbReference type="InterPro" id="IPR030445">
    <property type="entry name" value="H3-K79_meTrfase"/>
</dbReference>
<proteinExistence type="predicted"/>
<dbReference type="PROSITE" id="PS51569">
    <property type="entry name" value="DOT1"/>
    <property type="match status" value="1"/>
</dbReference>
<dbReference type="EMBL" id="KV454211">
    <property type="protein sequence ID" value="ODQ58790.1"/>
    <property type="molecule type" value="Genomic_DNA"/>
</dbReference>
<dbReference type="Pfam" id="PF08123">
    <property type="entry name" value="DOT1"/>
    <property type="match status" value="1"/>
</dbReference>
<evidence type="ECO:0000256" key="14">
    <source>
        <dbReference type="PIRSR" id="PIRSR017570-1"/>
    </source>
</evidence>
<dbReference type="GO" id="GO:0005634">
    <property type="term" value="C:nucleus"/>
    <property type="evidence" value="ECO:0007669"/>
    <property type="project" value="UniProtKB-SubCell"/>
</dbReference>
<keyword evidence="8" id="KW-0156">Chromatin regulator</keyword>
<evidence type="ECO:0000256" key="12">
    <source>
        <dbReference type="ARBA" id="ARBA00029821"/>
    </source>
</evidence>
<evidence type="ECO:0000256" key="4">
    <source>
        <dbReference type="ARBA" id="ARBA00022603"/>
    </source>
</evidence>
<evidence type="ECO:0000256" key="7">
    <source>
        <dbReference type="ARBA" id="ARBA00022737"/>
    </source>
</evidence>
<dbReference type="GO" id="GO:0000781">
    <property type="term" value="C:chromosome, telomeric region"/>
    <property type="evidence" value="ECO:0007669"/>
    <property type="project" value="GOC"/>
</dbReference>
<dbReference type="GO" id="GO:0032259">
    <property type="term" value="P:methylation"/>
    <property type="evidence" value="ECO:0007669"/>
    <property type="project" value="UniProtKB-KW"/>
</dbReference>
<sequence>EPYYLMESRDFELDPLEEIGKLMESLSITYFPEEYKLTVYNPLDPYNSIAGRLSKGMDDADQKVILDSIKEYNELVTKIHQENGFIKHLKEKKTISRAFVHELLNQMYSRAVSPSVQRLRKYEAFSNNVYGELLPNFLSKAFDQVGLSSKSTFIDLGSGVGNVTIQAALEYGCESYGCEVMENASDLADLQHQVFNERCKLFGLNPGKVGFFNHQSFVDNPEVEAVVSRCDVILVNNFIFTPDLNREVIKLFRNLKAGTKIISLKNLVPAGHVVEFDDIENIINKFKVECFALDNGSVSWTDRGGIYFVSEIMGEINPDFLTVYRGRRSNPKAESEELVVKRS</sequence>
<dbReference type="Proteomes" id="UP000094112">
    <property type="component" value="Unassembled WGS sequence"/>
</dbReference>